<dbReference type="GO" id="GO:0008017">
    <property type="term" value="F:microtubule binding"/>
    <property type="evidence" value="ECO:0007669"/>
    <property type="project" value="InterPro"/>
</dbReference>
<keyword evidence="7" id="KW-0206">Cytoskeleton</keyword>
<feature type="domain" description="Calponin-homology (CH)" evidence="11">
    <location>
        <begin position="14"/>
        <end position="116"/>
    </location>
</feature>
<gene>
    <name evidence="13" type="primary">CSON010756</name>
</gene>
<dbReference type="InterPro" id="IPR004953">
    <property type="entry name" value="EB1_C"/>
</dbReference>
<sequence length="456" mass="51795">MAVNVYSTNVTTDNLSRHDMLSWVNDCLQSQFSKIEELCTGAAYCQYMDMLFPGSVPMKRVKFRTNLEHEYIQNFKILQAAFKKMSVDKVIPVDKLIKGRFQDNFEFVQWFKKFFDANYDGRSYNALEARFNIPLGSAALQNELGVTEHQHHQQVVAKAPASQKPQTISQRILNEIVIPVDKLIKGRFQDNFEFVQWFKKFFDANYDGRSYNALEARFNIPLGSAALQNELGVTEHQHHQQVVAKAPASQKPQTISQRIEIIIPIDKLIKGRFQDNFEFLQWFKKFFDANYDGREYDSLAAREGVPMGFGAGSGNVSAHGAAKGNGFASHGLSHGVARKTPLATSSSREKIRPTTKIAPVRPTPSSRPAATNKTQSNVVNHQIEELTTQMMDMRLSLEGLEKERDFYFSKLRDIEILCQEGEEANTELVQKILDILYATEDGFAPPDEVAPEEEEY</sequence>
<feature type="region of interest" description="Disordered" evidence="10">
    <location>
        <begin position="338"/>
        <end position="374"/>
    </location>
</feature>
<dbReference type="InterPro" id="IPR001715">
    <property type="entry name" value="CH_dom"/>
</dbReference>
<dbReference type="PROSITE" id="PS50021">
    <property type="entry name" value="CH"/>
    <property type="match status" value="1"/>
</dbReference>
<dbReference type="VEuPathDB" id="VectorBase:CSON010756"/>
<keyword evidence="4" id="KW-0132">Cell division</keyword>
<dbReference type="InterPro" id="IPR036133">
    <property type="entry name" value="EB1_C_sf"/>
</dbReference>
<protein>
    <submittedName>
        <fullName evidence="13">CSON010756 protein</fullName>
    </submittedName>
</protein>
<evidence type="ECO:0000256" key="5">
    <source>
        <dbReference type="ARBA" id="ARBA00022701"/>
    </source>
</evidence>
<evidence type="ECO:0000256" key="3">
    <source>
        <dbReference type="ARBA" id="ARBA00022490"/>
    </source>
</evidence>
<keyword evidence="5 9" id="KW-0493">Microtubule</keyword>
<dbReference type="Gene3D" id="1.10.418.10">
    <property type="entry name" value="Calponin-like domain"/>
    <property type="match status" value="3"/>
</dbReference>
<dbReference type="FunFam" id="1.20.5.1430:FF:000005">
    <property type="entry name" value="Eb1, isoform E"/>
    <property type="match status" value="1"/>
</dbReference>
<keyword evidence="3" id="KW-0963">Cytoplasm</keyword>
<keyword evidence="6" id="KW-0498">Mitosis</keyword>
<evidence type="ECO:0000259" key="11">
    <source>
        <dbReference type="PROSITE" id="PS50021"/>
    </source>
</evidence>
<evidence type="ECO:0000259" key="12">
    <source>
        <dbReference type="PROSITE" id="PS51230"/>
    </source>
</evidence>
<evidence type="ECO:0000256" key="8">
    <source>
        <dbReference type="ARBA" id="ARBA00023306"/>
    </source>
</evidence>
<accession>A0A336M2A8</accession>
<evidence type="ECO:0000313" key="13">
    <source>
        <dbReference type="EMBL" id="SSX24375.1"/>
    </source>
</evidence>
<dbReference type="InterPro" id="IPR036872">
    <property type="entry name" value="CH_dom_sf"/>
</dbReference>
<dbReference type="InterPro" id="IPR027328">
    <property type="entry name" value="MAPRE"/>
</dbReference>
<dbReference type="GO" id="GO:0005874">
    <property type="term" value="C:microtubule"/>
    <property type="evidence" value="ECO:0007669"/>
    <property type="project" value="UniProtKB-KW"/>
</dbReference>
<dbReference type="PROSITE" id="PS51230">
    <property type="entry name" value="EB1_C"/>
    <property type="match status" value="1"/>
</dbReference>
<evidence type="ECO:0000256" key="9">
    <source>
        <dbReference type="PROSITE-ProRule" id="PRU00576"/>
    </source>
</evidence>
<proteinExistence type="inferred from homology"/>
<dbReference type="OMA" id="TVLEHEY"/>
<reference evidence="13" key="1">
    <citation type="submission" date="2018-07" db="EMBL/GenBank/DDBJ databases">
        <authorList>
            <person name="Quirk P.G."/>
            <person name="Krulwich T.A."/>
        </authorList>
    </citation>
    <scope>NUCLEOTIDE SEQUENCE</scope>
</reference>
<evidence type="ECO:0000256" key="6">
    <source>
        <dbReference type="ARBA" id="ARBA00022776"/>
    </source>
</evidence>
<dbReference type="Pfam" id="PF03271">
    <property type="entry name" value="EB1"/>
    <property type="match status" value="1"/>
</dbReference>
<dbReference type="PANTHER" id="PTHR10623">
    <property type="entry name" value="MICROTUBULE-ASSOCIATED PROTEIN RP/EB FAMILY MEMBER"/>
    <property type="match status" value="1"/>
</dbReference>
<keyword evidence="8" id="KW-0131">Cell cycle</keyword>
<dbReference type="Pfam" id="PF00307">
    <property type="entry name" value="CH"/>
    <property type="match status" value="1"/>
</dbReference>
<feature type="domain" description="EB1 C-terminal" evidence="12">
    <location>
        <begin position="375"/>
        <end position="445"/>
    </location>
</feature>
<dbReference type="FunFam" id="1.10.418.10:FF:000007">
    <property type="entry name" value="Microtubule-associated protein, RP/EB family, member 2"/>
    <property type="match status" value="1"/>
</dbReference>
<evidence type="ECO:0000256" key="7">
    <source>
        <dbReference type="ARBA" id="ARBA00023212"/>
    </source>
</evidence>
<dbReference type="EMBL" id="UFQT01000445">
    <property type="protein sequence ID" value="SSX24375.1"/>
    <property type="molecule type" value="Genomic_DNA"/>
</dbReference>
<dbReference type="SUPFAM" id="SSF47576">
    <property type="entry name" value="Calponin-homology domain, CH-domain"/>
    <property type="match status" value="3"/>
</dbReference>
<comment type="subcellular location">
    <subcellularLocation>
        <location evidence="1">Cytoplasm</location>
        <location evidence="1">Cytoskeleton</location>
    </subcellularLocation>
</comment>
<name>A0A336M2A8_CULSO</name>
<dbReference type="SUPFAM" id="SSF140612">
    <property type="entry name" value="EB1 dimerisation domain-like"/>
    <property type="match status" value="1"/>
</dbReference>
<organism evidence="13">
    <name type="scientific">Culicoides sonorensis</name>
    <name type="common">Biting midge</name>
    <dbReference type="NCBI Taxonomy" id="179676"/>
    <lineage>
        <taxon>Eukaryota</taxon>
        <taxon>Metazoa</taxon>
        <taxon>Ecdysozoa</taxon>
        <taxon>Arthropoda</taxon>
        <taxon>Hexapoda</taxon>
        <taxon>Insecta</taxon>
        <taxon>Pterygota</taxon>
        <taxon>Neoptera</taxon>
        <taxon>Endopterygota</taxon>
        <taxon>Diptera</taxon>
        <taxon>Nematocera</taxon>
        <taxon>Chironomoidea</taxon>
        <taxon>Ceratopogonidae</taxon>
        <taxon>Ceratopogoninae</taxon>
        <taxon>Culicoides</taxon>
        <taxon>Monoculicoides</taxon>
    </lineage>
</organism>
<evidence type="ECO:0000256" key="10">
    <source>
        <dbReference type="SAM" id="MobiDB-lite"/>
    </source>
</evidence>
<comment type="similarity">
    <text evidence="2">Belongs to the MAPRE family.</text>
</comment>
<dbReference type="AlphaFoldDB" id="A0A336M2A8"/>
<feature type="compositionally biased region" description="Polar residues" evidence="10">
    <location>
        <begin position="363"/>
        <end position="374"/>
    </location>
</feature>
<evidence type="ECO:0000256" key="2">
    <source>
        <dbReference type="ARBA" id="ARBA00010729"/>
    </source>
</evidence>
<evidence type="ECO:0000256" key="4">
    <source>
        <dbReference type="ARBA" id="ARBA00022618"/>
    </source>
</evidence>
<evidence type="ECO:0000256" key="1">
    <source>
        <dbReference type="ARBA" id="ARBA00004245"/>
    </source>
</evidence>
<dbReference type="Gene3D" id="1.20.5.1430">
    <property type="match status" value="1"/>
</dbReference>
<dbReference type="GO" id="GO:0051301">
    <property type="term" value="P:cell division"/>
    <property type="evidence" value="ECO:0007669"/>
    <property type="project" value="UniProtKB-KW"/>
</dbReference>